<evidence type="ECO:0000313" key="2">
    <source>
        <dbReference type="EMBL" id="TGK20294.1"/>
    </source>
</evidence>
<dbReference type="Proteomes" id="UP000297855">
    <property type="component" value="Unassembled WGS sequence"/>
</dbReference>
<comment type="caution">
    <text evidence="2">The sequence shown here is derived from an EMBL/GenBank/DDBJ whole genome shotgun (WGS) entry which is preliminary data.</text>
</comment>
<evidence type="ECO:0000259" key="1">
    <source>
        <dbReference type="PROSITE" id="PS50164"/>
    </source>
</evidence>
<keyword evidence="3" id="KW-1185">Reference proteome</keyword>
<dbReference type="InterPro" id="IPR000305">
    <property type="entry name" value="GIY-YIG_endonuc"/>
</dbReference>
<protein>
    <submittedName>
        <fullName evidence="2">GIY-YIG nuclease family protein</fullName>
    </submittedName>
</protein>
<gene>
    <name evidence="2" type="ORF">EHO61_05265</name>
</gene>
<dbReference type="EMBL" id="RQEV01000005">
    <property type="protein sequence ID" value="TGK20294.1"/>
    <property type="molecule type" value="Genomic_DNA"/>
</dbReference>
<feature type="domain" description="GIY-YIG" evidence="1">
    <location>
        <begin position="60"/>
        <end position="139"/>
    </location>
</feature>
<reference evidence="2" key="1">
    <citation type="journal article" date="2019" name="PLoS Negl. Trop. Dis.">
        <title>Revisiting the worldwide diversity of Leptospira species in the environment.</title>
        <authorList>
            <person name="Vincent A.T."/>
            <person name="Schiettekatte O."/>
            <person name="Bourhy P."/>
            <person name="Veyrier F.J."/>
            <person name="Picardeau M."/>
        </authorList>
    </citation>
    <scope>NUCLEOTIDE SEQUENCE [LARGE SCALE GENOMIC DNA]</scope>
    <source>
        <strain evidence="2">SCS5</strain>
    </source>
</reference>
<dbReference type="CDD" id="cd10447">
    <property type="entry name" value="GIY-YIG_unchar_2"/>
    <property type="match status" value="1"/>
</dbReference>
<dbReference type="OrthoDB" id="2656488at2"/>
<name>A0A4R9GR92_9LEPT</name>
<dbReference type="PROSITE" id="PS50164">
    <property type="entry name" value="GIY_YIG"/>
    <property type="match status" value="1"/>
</dbReference>
<evidence type="ECO:0000313" key="3">
    <source>
        <dbReference type="Proteomes" id="UP000297855"/>
    </source>
</evidence>
<dbReference type="RefSeq" id="WP_135812600.1">
    <property type="nucleotide sequence ID" value="NZ_RQEV01000005.1"/>
</dbReference>
<dbReference type="InterPro" id="IPR025579">
    <property type="entry name" value="DUF4357"/>
</dbReference>
<accession>A0A4R9GR92</accession>
<dbReference type="AlphaFoldDB" id="A0A4R9GR92"/>
<organism evidence="2 3">
    <name type="scientific">Leptospira fluminis</name>
    <dbReference type="NCBI Taxonomy" id="2484979"/>
    <lineage>
        <taxon>Bacteria</taxon>
        <taxon>Pseudomonadati</taxon>
        <taxon>Spirochaetota</taxon>
        <taxon>Spirochaetia</taxon>
        <taxon>Leptospirales</taxon>
        <taxon>Leptospiraceae</taxon>
        <taxon>Leptospira</taxon>
    </lineage>
</organism>
<sequence length="313" mass="35048">MSQMKEWREYSMYGKSIKIFLLDGSSSGLRTAEIGLSSVMAFVVPRASLSLFILNRDESTKTGVYVLSGEDPNSSGRIAVYIGEGDEVKSRLLAHDKDEKKDFWEQALIFITKDLSLTKAHARYLEARLIEIARNVKRVTVVNDTQPQGGTLPEADVSDMQQMLDQIRLLSTTLGVPAFEEPRIISNFNQNPSEYNAQTTEEFQFTGDGYEAHCYLESGQFVVLKNSTVRGQEVSSLSDSIRNLRKDLIESKVLIASGSGYYFSQNYPFDSATKSAQLICGSTVNGRIAWKNREGQTYGEWLDSIAELKKEKV</sequence>
<dbReference type="Pfam" id="PF14267">
    <property type="entry name" value="DUF4357"/>
    <property type="match status" value="1"/>
</dbReference>
<proteinExistence type="predicted"/>